<dbReference type="UniPathway" id="UPA00143"/>
<dbReference type="SUPFAM" id="SSF158235">
    <property type="entry name" value="SOCS box-like"/>
    <property type="match status" value="1"/>
</dbReference>
<evidence type="ECO:0000256" key="4">
    <source>
        <dbReference type="ARBA" id="ARBA00022786"/>
    </source>
</evidence>
<evidence type="ECO:0000256" key="1">
    <source>
        <dbReference type="ARBA" id="ARBA00004906"/>
    </source>
</evidence>
<dbReference type="Pfam" id="PF12796">
    <property type="entry name" value="Ank_2"/>
    <property type="match status" value="2"/>
</dbReference>
<dbReference type="AlphaFoldDB" id="A0A6P3VIF4"/>
<feature type="repeat" description="ANK" evidence="6">
    <location>
        <begin position="184"/>
        <end position="216"/>
    </location>
</feature>
<dbReference type="Pfam" id="PF13606">
    <property type="entry name" value="Ank_3"/>
    <property type="match status" value="1"/>
</dbReference>
<feature type="repeat" description="ANK" evidence="6">
    <location>
        <begin position="292"/>
        <end position="320"/>
    </location>
</feature>
<evidence type="ECO:0000259" key="7">
    <source>
        <dbReference type="PROSITE" id="PS50225"/>
    </source>
</evidence>
<name>A0A6P3VIF4_CLUHA</name>
<evidence type="ECO:0000256" key="2">
    <source>
        <dbReference type="ARBA" id="ARBA00005949"/>
    </source>
</evidence>
<dbReference type="SMART" id="SM00248">
    <property type="entry name" value="ANK"/>
    <property type="match status" value="8"/>
</dbReference>
<dbReference type="Gene3D" id="1.10.750.20">
    <property type="entry name" value="SOCS box"/>
    <property type="match status" value="1"/>
</dbReference>
<dbReference type="PROSITE" id="PS50297">
    <property type="entry name" value="ANK_REP_REGION"/>
    <property type="match status" value="4"/>
</dbReference>
<dbReference type="GO" id="GO:0016567">
    <property type="term" value="P:protein ubiquitination"/>
    <property type="evidence" value="ECO:0007669"/>
    <property type="project" value="UniProtKB-UniPathway"/>
</dbReference>
<evidence type="ECO:0000313" key="9">
    <source>
        <dbReference type="RefSeq" id="XP_012673017.2"/>
    </source>
</evidence>
<gene>
    <name evidence="9" type="primary">asb10</name>
</gene>
<dbReference type="GO" id="GO:0045732">
    <property type="term" value="P:positive regulation of protein catabolic process"/>
    <property type="evidence" value="ECO:0007669"/>
    <property type="project" value="TreeGrafter"/>
</dbReference>
<feature type="repeat" description="ANK" evidence="6">
    <location>
        <begin position="218"/>
        <end position="250"/>
    </location>
</feature>
<dbReference type="InterPro" id="IPR001496">
    <property type="entry name" value="SOCS_box"/>
</dbReference>
<comment type="pathway">
    <text evidence="1">Protein modification; protein ubiquitination.</text>
</comment>
<feature type="repeat" description="ANK" evidence="6">
    <location>
        <begin position="151"/>
        <end position="183"/>
    </location>
</feature>
<dbReference type="InterPro" id="IPR002110">
    <property type="entry name" value="Ankyrin_rpt"/>
</dbReference>
<dbReference type="PROSITE" id="PS50225">
    <property type="entry name" value="SOCS"/>
    <property type="match status" value="1"/>
</dbReference>
<comment type="similarity">
    <text evidence="2">Belongs to the ankyrin SOCS box (ASB) family.</text>
</comment>
<dbReference type="OrthoDB" id="366390at2759"/>
<evidence type="ECO:0000256" key="3">
    <source>
        <dbReference type="ARBA" id="ARBA00022737"/>
    </source>
</evidence>
<keyword evidence="8" id="KW-1185">Reference proteome</keyword>
<evidence type="ECO:0000313" key="8">
    <source>
        <dbReference type="Proteomes" id="UP000515152"/>
    </source>
</evidence>
<dbReference type="CTD" id="136371"/>
<feature type="repeat" description="ANK" evidence="6">
    <location>
        <begin position="119"/>
        <end position="151"/>
    </location>
</feature>
<evidence type="ECO:0000256" key="6">
    <source>
        <dbReference type="PROSITE-ProRule" id="PRU00023"/>
    </source>
</evidence>
<dbReference type="Gene3D" id="1.25.40.20">
    <property type="entry name" value="Ankyrin repeat-containing domain"/>
    <property type="match status" value="3"/>
</dbReference>
<dbReference type="SMART" id="SM00969">
    <property type="entry name" value="SOCS_box"/>
    <property type="match status" value="1"/>
</dbReference>
<dbReference type="InterPro" id="IPR036036">
    <property type="entry name" value="SOCS_box-like_dom_sf"/>
</dbReference>
<proteinExistence type="inferred from homology"/>
<organism evidence="8 9">
    <name type="scientific">Clupea harengus</name>
    <name type="common">Atlantic herring</name>
    <dbReference type="NCBI Taxonomy" id="7950"/>
    <lineage>
        <taxon>Eukaryota</taxon>
        <taxon>Metazoa</taxon>
        <taxon>Chordata</taxon>
        <taxon>Craniata</taxon>
        <taxon>Vertebrata</taxon>
        <taxon>Euteleostomi</taxon>
        <taxon>Actinopterygii</taxon>
        <taxon>Neopterygii</taxon>
        <taxon>Teleostei</taxon>
        <taxon>Clupei</taxon>
        <taxon>Clupeiformes</taxon>
        <taxon>Clupeoidei</taxon>
        <taxon>Clupeidae</taxon>
        <taxon>Clupea</taxon>
    </lineage>
</organism>
<dbReference type="InterPro" id="IPR051573">
    <property type="entry name" value="Ankyrin-SOCS_box_domain"/>
</dbReference>
<protein>
    <submittedName>
        <fullName evidence="9">Ankyrin repeat and SOCS box protein 10</fullName>
    </submittedName>
</protein>
<dbReference type="GeneID" id="105891388"/>
<dbReference type="KEGG" id="char:105891388"/>
<sequence>MSQGSFVFSPTALRSMERDKELLERQQNQKRLATPGASSYFLKKEMRERSVASSRGPSQPRALICQDPVVQNALYTGDLEAVRQLFSKGAPANLVIQPQGGDMLWVKERGIWSLTYEQELTTPLHITAGRGFTECLKHLLLRGASVDLAPGGTTALHEACEECQPECAKLLLSYGANANAVNEDGLMPLHVCTEPESIECAKHLLQFGAVVNGRSLEEDDTPLHVACRHGLPDHVKLYLRYGAHLEHHNDEGKSPLNAACSVPQEKAKLGRYHQVCQHLVEAGANVLTQDQQRQSPLHMICKHINPDVTDLLLQHGASVNDMCYGGNAPMHYVLKQVAYKPEHEPERVVQALLNYGAVRVWPGALTQVLKCCCTAPRVIEVLLNTYDRLKITDSWAEAIPPDVFKQHQGFYESVFALTQTPRSLQHLARFRLRNYLEGRLHKVVPKLDLPTFLKNYLLLSFRDYVH</sequence>
<dbReference type="PANTHER" id="PTHR24136">
    <property type="entry name" value="SOWAH (DROSOPHILA) HOMOLOG"/>
    <property type="match status" value="1"/>
</dbReference>
<feature type="domain" description="SOCS box" evidence="7">
    <location>
        <begin position="421"/>
        <end position="457"/>
    </location>
</feature>
<dbReference type="PROSITE" id="PS50088">
    <property type="entry name" value="ANK_REPEAT"/>
    <property type="match status" value="5"/>
</dbReference>
<dbReference type="GO" id="GO:0035556">
    <property type="term" value="P:intracellular signal transduction"/>
    <property type="evidence" value="ECO:0007669"/>
    <property type="project" value="InterPro"/>
</dbReference>
<dbReference type="InterPro" id="IPR036770">
    <property type="entry name" value="Ankyrin_rpt-contain_sf"/>
</dbReference>
<dbReference type="Proteomes" id="UP000515152">
    <property type="component" value="Chromosome 25"/>
</dbReference>
<dbReference type="PANTHER" id="PTHR24136:SF18">
    <property type="entry name" value="ANKYRIN REPEAT AND SOCS BOX PROTEIN 5"/>
    <property type="match status" value="1"/>
</dbReference>
<accession>A0A6P3VIF4</accession>
<reference evidence="9" key="1">
    <citation type="submission" date="2025-08" db="UniProtKB">
        <authorList>
            <consortium name="RefSeq"/>
        </authorList>
    </citation>
    <scope>IDENTIFICATION</scope>
</reference>
<dbReference type="SUPFAM" id="SSF48403">
    <property type="entry name" value="Ankyrin repeat"/>
    <property type="match status" value="1"/>
</dbReference>
<evidence type="ECO:0000256" key="5">
    <source>
        <dbReference type="ARBA" id="ARBA00023043"/>
    </source>
</evidence>
<keyword evidence="5 6" id="KW-0040">ANK repeat</keyword>
<keyword evidence="3" id="KW-0677">Repeat</keyword>
<keyword evidence="4" id="KW-0833">Ubl conjugation pathway</keyword>
<dbReference type="RefSeq" id="XP_012673017.2">
    <property type="nucleotide sequence ID" value="XM_012817563.3"/>
</dbReference>
<dbReference type="Pfam" id="PF07525">
    <property type="entry name" value="SOCS_box"/>
    <property type="match status" value="1"/>
</dbReference>